<keyword evidence="4 5" id="KW-0269">Exonuclease</keyword>
<dbReference type="RefSeq" id="WP_203367883.1">
    <property type="nucleotide sequence ID" value="NZ_WSFT01000053.1"/>
</dbReference>
<protein>
    <recommendedName>
        <fullName evidence="5">Exodeoxyribonuclease 7 large subunit</fullName>
        <ecNumber evidence="5">3.1.11.6</ecNumber>
    </recommendedName>
    <alternativeName>
        <fullName evidence="5">Exodeoxyribonuclease VII large subunit</fullName>
        <shortName evidence="5">Exonuclease VII large subunit</shortName>
    </alternativeName>
</protein>
<dbReference type="GO" id="GO:0008855">
    <property type="term" value="F:exodeoxyribonuclease VII activity"/>
    <property type="evidence" value="ECO:0007669"/>
    <property type="project" value="UniProtKB-UniRule"/>
</dbReference>
<evidence type="ECO:0000259" key="8">
    <source>
        <dbReference type="Pfam" id="PF13742"/>
    </source>
</evidence>
<comment type="catalytic activity">
    <reaction evidence="5 6">
        <text>Exonucleolytic cleavage in either 5'- to 3'- or 3'- to 5'-direction to yield nucleoside 5'-phosphates.</text>
        <dbReference type="EC" id="3.1.11.6"/>
    </reaction>
</comment>
<dbReference type="EC" id="3.1.11.6" evidence="5"/>
<keyword evidence="2 5" id="KW-0540">Nuclease</keyword>
<dbReference type="InterPro" id="IPR025824">
    <property type="entry name" value="OB-fold_nuc-bd_dom"/>
</dbReference>
<dbReference type="Proteomes" id="UP000724672">
    <property type="component" value="Unassembled WGS sequence"/>
</dbReference>
<reference evidence="9" key="1">
    <citation type="submission" date="2019-12" db="EMBL/GenBank/DDBJ databases">
        <title>Clostridiaceae gen. nov. sp. nov., isolated from sediment in Xinjiang, China.</title>
        <authorList>
            <person name="Zhang R."/>
        </authorList>
    </citation>
    <scope>NUCLEOTIDE SEQUENCE</scope>
    <source>
        <strain evidence="9">D2Q-11</strain>
    </source>
</reference>
<keyword evidence="10" id="KW-1185">Reference proteome</keyword>
<comment type="subcellular location">
    <subcellularLocation>
        <location evidence="5 6">Cytoplasm</location>
    </subcellularLocation>
</comment>
<dbReference type="AlphaFoldDB" id="A0A942UVG3"/>
<evidence type="ECO:0000313" key="9">
    <source>
        <dbReference type="EMBL" id="MBS4539984.1"/>
    </source>
</evidence>
<proteinExistence type="inferred from homology"/>
<comment type="subunit">
    <text evidence="5">Heterooligomer composed of large and small subunits.</text>
</comment>
<evidence type="ECO:0000259" key="7">
    <source>
        <dbReference type="Pfam" id="PF02601"/>
    </source>
</evidence>
<dbReference type="EMBL" id="WSFT01000053">
    <property type="protein sequence ID" value="MBS4539984.1"/>
    <property type="molecule type" value="Genomic_DNA"/>
</dbReference>
<evidence type="ECO:0000256" key="1">
    <source>
        <dbReference type="ARBA" id="ARBA00022490"/>
    </source>
</evidence>
<name>A0A942UVG3_9FIRM</name>
<comment type="caution">
    <text evidence="9">The sequence shown here is derived from an EMBL/GenBank/DDBJ whole genome shotgun (WGS) entry which is preliminary data.</text>
</comment>
<feature type="domain" description="Exonuclease VII large subunit C-terminal" evidence="7">
    <location>
        <begin position="124"/>
        <end position="320"/>
    </location>
</feature>
<organism evidence="9 10">
    <name type="scientific">Anaeromonas frigoriresistens</name>
    <dbReference type="NCBI Taxonomy" id="2683708"/>
    <lineage>
        <taxon>Bacteria</taxon>
        <taxon>Bacillati</taxon>
        <taxon>Bacillota</taxon>
        <taxon>Tissierellia</taxon>
        <taxon>Tissierellales</taxon>
        <taxon>Thermohalobacteraceae</taxon>
        <taxon>Anaeromonas</taxon>
    </lineage>
</organism>
<dbReference type="GO" id="GO:0009318">
    <property type="term" value="C:exodeoxyribonuclease VII complex"/>
    <property type="evidence" value="ECO:0007669"/>
    <property type="project" value="UniProtKB-UniRule"/>
</dbReference>
<comment type="function">
    <text evidence="5">Bidirectionally degrades single-stranded DNA into large acid-insoluble oligonucleotides, which are then degraded further into small acid-soluble oligonucleotides.</text>
</comment>
<dbReference type="InterPro" id="IPR020579">
    <property type="entry name" value="Exonuc_VII_lsu_C"/>
</dbReference>
<dbReference type="InterPro" id="IPR003753">
    <property type="entry name" value="Exonuc_VII_L"/>
</dbReference>
<dbReference type="GO" id="GO:0003676">
    <property type="term" value="F:nucleic acid binding"/>
    <property type="evidence" value="ECO:0007669"/>
    <property type="project" value="InterPro"/>
</dbReference>
<keyword evidence="3 5" id="KW-0378">Hydrolase</keyword>
<dbReference type="NCBIfam" id="TIGR00237">
    <property type="entry name" value="xseA"/>
    <property type="match status" value="1"/>
</dbReference>
<dbReference type="CDD" id="cd04489">
    <property type="entry name" value="ExoVII_LU_OBF"/>
    <property type="match status" value="1"/>
</dbReference>
<dbReference type="PANTHER" id="PTHR30008">
    <property type="entry name" value="EXODEOXYRIBONUCLEASE 7 LARGE SUBUNIT"/>
    <property type="match status" value="1"/>
</dbReference>
<dbReference type="Pfam" id="PF13742">
    <property type="entry name" value="tRNA_anti_2"/>
    <property type="match status" value="1"/>
</dbReference>
<evidence type="ECO:0000313" key="10">
    <source>
        <dbReference type="Proteomes" id="UP000724672"/>
    </source>
</evidence>
<evidence type="ECO:0000256" key="4">
    <source>
        <dbReference type="ARBA" id="ARBA00022839"/>
    </source>
</evidence>
<evidence type="ECO:0000256" key="3">
    <source>
        <dbReference type="ARBA" id="ARBA00022801"/>
    </source>
</evidence>
<gene>
    <name evidence="5" type="primary">xseA</name>
    <name evidence="9" type="ORF">GOQ27_16020</name>
</gene>
<evidence type="ECO:0000256" key="2">
    <source>
        <dbReference type="ARBA" id="ARBA00022722"/>
    </source>
</evidence>
<sequence length="407" mass="46749">MELKPLRVSELNSYIKKVLGSDPILNSIKIEGEISNFKHHYSGHMYFTLKDEKSRIKCVMFNGDNRSIDFSLEDGMKIVAEGYVSVYERDGCYQLYVKNIKKDGVGDLYIKYEKLKKQLEQEGLFNEINKKSINKYPKRIGVVTSSTGAAVRDIINVITRRNPTVDILIYSVHVQGIYAKNEICKGINHFNNREDIDTIIIGRGGGSIEELWSFNEEEVAREIYNSKIPIISAVGHETDFTIVDFVSDLRAPTPSAAGELAVEDIEFMKERLTNVNGLLIDSMNRLIQNQKEILYSYRRSRLFTEPIYYINQYKQRLDFQFKELITAKNTLLNNKKNKLENVRDKLTGLNPLSILERGFTYVEDNSKTIVKSVLNINEGNELLIHFKDGNVKAIVSEIQKKEEDYNG</sequence>
<dbReference type="HAMAP" id="MF_00378">
    <property type="entry name" value="Exonuc_7_L"/>
    <property type="match status" value="1"/>
</dbReference>
<feature type="domain" description="OB-fold nucleic acid binding" evidence="8">
    <location>
        <begin position="6"/>
        <end position="100"/>
    </location>
</feature>
<accession>A0A942UVG3</accession>
<keyword evidence="1 5" id="KW-0963">Cytoplasm</keyword>
<comment type="similarity">
    <text evidence="5 6">Belongs to the XseA family.</text>
</comment>
<evidence type="ECO:0000256" key="5">
    <source>
        <dbReference type="HAMAP-Rule" id="MF_00378"/>
    </source>
</evidence>
<dbReference type="Pfam" id="PF02601">
    <property type="entry name" value="Exonuc_VII_L"/>
    <property type="match status" value="1"/>
</dbReference>
<dbReference type="GO" id="GO:0006308">
    <property type="term" value="P:DNA catabolic process"/>
    <property type="evidence" value="ECO:0007669"/>
    <property type="project" value="UniProtKB-UniRule"/>
</dbReference>
<dbReference type="PANTHER" id="PTHR30008:SF0">
    <property type="entry name" value="EXODEOXYRIBONUCLEASE 7 LARGE SUBUNIT"/>
    <property type="match status" value="1"/>
</dbReference>
<evidence type="ECO:0000256" key="6">
    <source>
        <dbReference type="RuleBase" id="RU004355"/>
    </source>
</evidence>
<dbReference type="GO" id="GO:0005737">
    <property type="term" value="C:cytoplasm"/>
    <property type="evidence" value="ECO:0007669"/>
    <property type="project" value="UniProtKB-SubCell"/>
</dbReference>